<dbReference type="PANTHER" id="PTHR33055">
    <property type="entry name" value="TRANSPOSASE FOR INSERTION SEQUENCE ELEMENT IS1111A"/>
    <property type="match status" value="1"/>
</dbReference>
<evidence type="ECO:0000259" key="3">
    <source>
        <dbReference type="Pfam" id="PF02371"/>
    </source>
</evidence>
<dbReference type="Proteomes" id="UP000427281">
    <property type="component" value="Chromosome"/>
</dbReference>
<evidence type="ECO:0000313" key="5">
    <source>
        <dbReference type="Proteomes" id="UP000427281"/>
    </source>
</evidence>
<accession>A0A6I6AEF4</accession>
<evidence type="ECO:0000259" key="2">
    <source>
        <dbReference type="Pfam" id="PF01548"/>
    </source>
</evidence>
<organism evidence="4 5">
    <name type="scientific">Gimesia benthica</name>
    <dbReference type="NCBI Taxonomy" id="2608982"/>
    <lineage>
        <taxon>Bacteria</taxon>
        <taxon>Pseudomonadati</taxon>
        <taxon>Planctomycetota</taxon>
        <taxon>Planctomycetia</taxon>
        <taxon>Planctomycetales</taxon>
        <taxon>Planctomycetaceae</taxon>
        <taxon>Gimesia</taxon>
    </lineage>
</organism>
<feature type="region of interest" description="Disordered" evidence="1">
    <location>
        <begin position="263"/>
        <end position="288"/>
    </location>
</feature>
<dbReference type="GO" id="GO:0003677">
    <property type="term" value="F:DNA binding"/>
    <property type="evidence" value="ECO:0007669"/>
    <property type="project" value="InterPro"/>
</dbReference>
<dbReference type="Pfam" id="PF02371">
    <property type="entry name" value="Transposase_20"/>
    <property type="match status" value="1"/>
</dbReference>
<feature type="compositionally biased region" description="Polar residues" evidence="1">
    <location>
        <begin position="279"/>
        <end position="288"/>
    </location>
</feature>
<dbReference type="GO" id="GO:0004803">
    <property type="term" value="F:transposase activity"/>
    <property type="evidence" value="ECO:0007669"/>
    <property type="project" value="InterPro"/>
</dbReference>
<reference evidence="4 5" key="1">
    <citation type="submission" date="2019-09" db="EMBL/GenBank/DDBJ databases">
        <title>Gimesia benthica sp. nov., a novel bacterium isolated from deep-sea water of the Northwest Indian Ocean.</title>
        <authorList>
            <person name="Dai X."/>
        </authorList>
    </citation>
    <scope>NUCLEOTIDE SEQUENCE [LARGE SCALE GENOMIC DNA]</scope>
    <source>
        <strain evidence="4 5">E7</strain>
    </source>
</reference>
<dbReference type="KEGG" id="gim:F1728_19490"/>
<dbReference type="InterPro" id="IPR002525">
    <property type="entry name" value="Transp_IS110-like_N"/>
</dbReference>
<evidence type="ECO:0000313" key="4">
    <source>
        <dbReference type="EMBL" id="QGQ24737.1"/>
    </source>
</evidence>
<dbReference type="InterPro" id="IPR047650">
    <property type="entry name" value="Transpos_IS110"/>
</dbReference>
<dbReference type="PANTHER" id="PTHR33055:SF13">
    <property type="entry name" value="TRANSPOSASE"/>
    <property type="match status" value="1"/>
</dbReference>
<evidence type="ECO:0000256" key="1">
    <source>
        <dbReference type="SAM" id="MobiDB-lite"/>
    </source>
</evidence>
<proteinExistence type="predicted"/>
<gene>
    <name evidence="4" type="ORF">F1728_19490</name>
</gene>
<feature type="domain" description="Transposase IS110-like N-terminal" evidence="2">
    <location>
        <begin position="2"/>
        <end position="60"/>
    </location>
</feature>
<feature type="domain" description="Transposase IS116/IS110/IS902 C-terminal" evidence="3">
    <location>
        <begin position="124"/>
        <end position="201"/>
    </location>
</feature>
<dbReference type="GO" id="GO:0006313">
    <property type="term" value="P:DNA transposition"/>
    <property type="evidence" value="ECO:0007669"/>
    <property type="project" value="InterPro"/>
</dbReference>
<dbReference type="NCBIfam" id="NF033542">
    <property type="entry name" value="transpos_IS110"/>
    <property type="match status" value="1"/>
</dbReference>
<sequence length="347" mass="39245">MKTDKVDAEVLAQLLRCDYLPSVWVPDATTRVMRQLTSRRERLVSEQTRLMNRIQSVLAGLLVVVPVKTLFSQEGQLWLSECELPAHERALIESDLRLIQTVRQEIEGVEKSLREEAWKIPHVRLLMTIPGFDYCTAVTLMAALGDLSRFKDGDQAASYLGLVPSIKQSANTCSYGSITKQGNSHARWMLTQAAQNMARHPGPLGVSFRRLAKRKCWNVAVCATARKLVTIAWLMLKNNEPYRYASPTTTQHKLTRLRVAVTGQQRKAKHKGRRPGVKNGQNPPTRQVPSLNQVCEQEALPPAHGFEQLPTGEQKILRTLGVIEYVQEIQSERRIPRTIRSKKKTPQ</sequence>
<dbReference type="EMBL" id="CP043930">
    <property type="protein sequence ID" value="QGQ24737.1"/>
    <property type="molecule type" value="Genomic_DNA"/>
</dbReference>
<dbReference type="AlphaFoldDB" id="A0A6I6AEF4"/>
<dbReference type="InterPro" id="IPR003346">
    <property type="entry name" value="Transposase_20"/>
</dbReference>
<protein>
    <submittedName>
        <fullName evidence="4">IS110 family transposase</fullName>
    </submittedName>
</protein>
<dbReference type="Pfam" id="PF01548">
    <property type="entry name" value="DEDD_Tnp_IS110"/>
    <property type="match status" value="1"/>
</dbReference>
<keyword evidence="5" id="KW-1185">Reference proteome</keyword>
<feature type="compositionally biased region" description="Basic residues" evidence="1">
    <location>
        <begin position="266"/>
        <end position="276"/>
    </location>
</feature>
<name>A0A6I6AEF4_9PLAN</name>